<dbReference type="Pfam" id="PF09631">
    <property type="entry name" value="Sen15"/>
    <property type="match status" value="1"/>
</dbReference>
<feature type="domain" description="tRNA-splicing endonuclease subunit Sen15" evidence="3">
    <location>
        <begin position="21"/>
        <end position="120"/>
    </location>
</feature>
<dbReference type="Gene3D" id="3.40.1350.10">
    <property type="match status" value="1"/>
</dbReference>
<evidence type="ECO:0000256" key="2">
    <source>
        <dbReference type="ARBA" id="ARBA00022694"/>
    </source>
</evidence>
<reference evidence="4" key="1">
    <citation type="submission" date="2020-10" db="EMBL/GenBank/DDBJ databases">
        <title>Feather gene expression reveals the developmental basis of iridescence in African starlings.</title>
        <authorList>
            <person name="Rubenstein D.R."/>
        </authorList>
    </citation>
    <scope>NUCLEOTIDE SEQUENCE</scope>
    <source>
        <strain evidence="4">SS15</strain>
        <tissue evidence="4">Liver</tissue>
    </source>
</reference>
<protein>
    <submittedName>
        <fullName evidence="4">tRNA-splicing endonuclease subunit Sen15</fullName>
    </submittedName>
</protein>
<name>A0A835TZY9_9PASS</name>
<dbReference type="GO" id="GO:0003676">
    <property type="term" value="F:nucleic acid binding"/>
    <property type="evidence" value="ECO:0007669"/>
    <property type="project" value="InterPro"/>
</dbReference>
<dbReference type="SUPFAM" id="SSF53032">
    <property type="entry name" value="tRNA-intron endonuclease catalytic domain-like"/>
    <property type="match status" value="1"/>
</dbReference>
<keyword evidence="6" id="KW-1185">Reference proteome</keyword>
<dbReference type="GO" id="GO:0004519">
    <property type="term" value="F:endonuclease activity"/>
    <property type="evidence" value="ECO:0007669"/>
    <property type="project" value="UniProtKB-KW"/>
</dbReference>
<reference evidence="5 6" key="2">
    <citation type="journal article" date="2021" name="J. Hered.">
        <title>Feather Gene Expression Elucidates the Developmental Basis of Plumage Iridescence in African Starlings.</title>
        <authorList>
            <person name="Rubenstein D.R."/>
            <person name="Corvelo A."/>
            <person name="MacManes M.D."/>
            <person name="Maia R."/>
            <person name="Narzisi G."/>
            <person name="Rousaki A."/>
            <person name="Vandenabeele P."/>
            <person name="Shawkey M.D."/>
            <person name="Solomon J."/>
        </authorList>
    </citation>
    <scope>NUCLEOTIDE SEQUENCE [LARGE SCALE GENOMIC DNA]</scope>
    <source>
        <strain evidence="5">SS15</strain>
    </source>
</reference>
<evidence type="ECO:0000313" key="4">
    <source>
        <dbReference type="EMBL" id="KAG0131458.1"/>
    </source>
</evidence>
<evidence type="ECO:0000313" key="5">
    <source>
        <dbReference type="EMBL" id="KAI1236581.1"/>
    </source>
</evidence>
<dbReference type="AlphaFoldDB" id="A0A835TZY9"/>
<sequence length="214" mass="24022">MFTEMMSLDVSDSTQVYAAFLVYLDLLEGRNWHEVQPVGVAELQLVCLHARAREQEGLQVMVPVPAHIVISHERLREILKKASLPPEDPDTLLSVTLAIVETDSTIVYYKMTDGFVMPDPPDDTEDVDNKQGKLIIAASEATKTPKGMFALMLPYRVKNDRKAKGCFGLALTARLLHKRAFAYADCVSLRHCWHHHPPLLDAASLFAAHTEHFM</sequence>
<dbReference type="PANTHER" id="PTHR28582:SF1">
    <property type="entry name" value="TRNA-SPLICING ENDONUCLEASE SUBUNIT SEN15"/>
    <property type="match status" value="1"/>
</dbReference>
<dbReference type="InterPro" id="IPR011856">
    <property type="entry name" value="tRNA_endonuc-like_dom_sf"/>
</dbReference>
<dbReference type="GO" id="GO:0005634">
    <property type="term" value="C:nucleus"/>
    <property type="evidence" value="ECO:0007669"/>
    <property type="project" value="UniProtKB-ARBA"/>
</dbReference>
<evidence type="ECO:0000256" key="1">
    <source>
        <dbReference type="ARBA" id="ARBA00006091"/>
    </source>
</evidence>
<reference evidence="5" key="3">
    <citation type="submission" date="2022-01" db="EMBL/GenBank/DDBJ databases">
        <authorList>
            <person name="Rubenstein D.R."/>
        </authorList>
    </citation>
    <scope>NUCLEOTIDE SEQUENCE</scope>
    <source>
        <strain evidence="5">SS15</strain>
        <tissue evidence="5">Liver</tissue>
    </source>
</reference>
<dbReference type="InterPro" id="IPR018593">
    <property type="entry name" value="tRNA-endonuc_su_Sen15"/>
</dbReference>
<comment type="caution">
    <text evidence="4">The sequence shown here is derived from an EMBL/GenBank/DDBJ whole genome shotgun (WGS) entry which is preliminary data.</text>
</comment>
<accession>A0A835TZY9</accession>
<dbReference type="InterPro" id="IPR036167">
    <property type="entry name" value="tRNA_intron_Endo_cat-like_sf"/>
</dbReference>
<proteinExistence type="inferred from homology"/>
<gene>
    <name evidence="5" type="ORF">IHE44_0014834</name>
    <name evidence="4" type="ORF">IHE44_013983</name>
</gene>
<dbReference type="Proteomes" id="UP000618051">
    <property type="component" value="Unassembled WGS sequence"/>
</dbReference>
<dbReference type="OrthoDB" id="10002170at2759"/>
<organism evidence="4">
    <name type="scientific">Lamprotornis superbus</name>
    <dbReference type="NCBI Taxonomy" id="245042"/>
    <lineage>
        <taxon>Eukaryota</taxon>
        <taxon>Metazoa</taxon>
        <taxon>Chordata</taxon>
        <taxon>Craniata</taxon>
        <taxon>Vertebrata</taxon>
        <taxon>Euteleostomi</taxon>
        <taxon>Archelosauria</taxon>
        <taxon>Archosauria</taxon>
        <taxon>Dinosauria</taxon>
        <taxon>Saurischia</taxon>
        <taxon>Theropoda</taxon>
        <taxon>Coelurosauria</taxon>
        <taxon>Aves</taxon>
        <taxon>Neognathae</taxon>
        <taxon>Neoaves</taxon>
        <taxon>Telluraves</taxon>
        <taxon>Australaves</taxon>
        <taxon>Passeriformes</taxon>
        <taxon>Sturnidae</taxon>
        <taxon>Lamprotornis</taxon>
    </lineage>
</organism>
<keyword evidence="4" id="KW-0255">Endonuclease</keyword>
<evidence type="ECO:0000313" key="6">
    <source>
        <dbReference type="Proteomes" id="UP000618051"/>
    </source>
</evidence>
<keyword evidence="4" id="KW-0378">Hydrolase</keyword>
<dbReference type="EMBL" id="JADDUC020000009">
    <property type="protein sequence ID" value="KAI1236581.1"/>
    <property type="molecule type" value="Genomic_DNA"/>
</dbReference>
<dbReference type="EMBL" id="JADDUC010000009">
    <property type="protein sequence ID" value="KAG0131458.1"/>
    <property type="molecule type" value="Genomic_DNA"/>
</dbReference>
<keyword evidence="2" id="KW-0819">tRNA processing</keyword>
<dbReference type="PANTHER" id="PTHR28582">
    <property type="entry name" value="TRNA-SPLICING ENDONUCLEASE SUBUNIT SEN15"/>
    <property type="match status" value="1"/>
</dbReference>
<evidence type="ECO:0000259" key="3">
    <source>
        <dbReference type="Pfam" id="PF09631"/>
    </source>
</evidence>
<dbReference type="GO" id="GO:0006388">
    <property type="term" value="P:tRNA splicing, via endonucleolytic cleavage and ligation"/>
    <property type="evidence" value="ECO:0007669"/>
    <property type="project" value="InterPro"/>
</dbReference>
<comment type="similarity">
    <text evidence="1">Belongs to the SEN15 family.</text>
</comment>
<keyword evidence="4" id="KW-0540">Nuclease</keyword>